<evidence type="ECO:0000256" key="4">
    <source>
        <dbReference type="ARBA" id="ARBA00022989"/>
    </source>
</evidence>
<evidence type="ECO:0000256" key="1">
    <source>
        <dbReference type="ARBA" id="ARBA00004141"/>
    </source>
</evidence>
<dbReference type="PROSITE" id="PS50928">
    <property type="entry name" value="ABC_TM1"/>
    <property type="match status" value="1"/>
</dbReference>
<evidence type="ECO:0000313" key="8">
    <source>
        <dbReference type="EMBL" id="NSL50324.1"/>
    </source>
</evidence>
<organism evidence="8 9">
    <name type="scientific">Calidifontibacillus erzurumensis</name>
    <dbReference type="NCBI Taxonomy" id="2741433"/>
    <lineage>
        <taxon>Bacteria</taxon>
        <taxon>Bacillati</taxon>
        <taxon>Bacillota</taxon>
        <taxon>Bacilli</taxon>
        <taxon>Bacillales</taxon>
        <taxon>Bacillaceae</taxon>
        <taxon>Calidifontibacillus/Schinkia group</taxon>
        <taxon>Calidifontibacillus</taxon>
    </lineage>
</organism>
<comment type="caution">
    <text evidence="8">The sequence shown here is derived from an EMBL/GenBank/DDBJ whole genome shotgun (WGS) entry which is preliminary data.</text>
</comment>
<dbReference type="InterPro" id="IPR051204">
    <property type="entry name" value="ABC_transp_perm/SBD"/>
</dbReference>
<evidence type="ECO:0000313" key="9">
    <source>
        <dbReference type="Proteomes" id="UP000625804"/>
    </source>
</evidence>
<comment type="similarity">
    <text evidence="6">Belongs to the binding-protein-dependent transport system permease family.</text>
</comment>
<feature type="domain" description="ABC transmembrane type-1" evidence="7">
    <location>
        <begin position="16"/>
        <end position="195"/>
    </location>
</feature>
<keyword evidence="3 6" id="KW-0812">Transmembrane</keyword>
<reference evidence="8" key="1">
    <citation type="submission" date="2020-06" db="EMBL/GenBank/DDBJ databases">
        <title>A novel thermopfilic bacterium from Erzurum, Turkey.</title>
        <authorList>
            <person name="Adiguzel A."/>
            <person name="Ay H."/>
            <person name="Baltaci M.O."/>
        </authorList>
    </citation>
    <scope>NUCLEOTIDE SEQUENCE</scope>
    <source>
        <strain evidence="8">P2</strain>
    </source>
</reference>
<dbReference type="GO" id="GO:0055085">
    <property type="term" value="P:transmembrane transport"/>
    <property type="evidence" value="ECO:0007669"/>
    <property type="project" value="InterPro"/>
</dbReference>
<name>A0A8J8GB56_9BACI</name>
<dbReference type="PANTHER" id="PTHR30177:SF4">
    <property type="entry name" value="OSMOPROTECTANT IMPORT PERMEASE PROTEIN OSMW"/>
    <property type="match status" value="1"/>
</dbReference>
<keyword evidence="4 6" id="KW-1133">Transmembrane helix</keyword>
<evidence type="ECO:0000256" key="2">
    <source>
        <dbReference type="ARBA" id="ARBA00022448"/>
    </source>
</evidence>
<comment type="subcellular location">
    <subcellularLocation>
        <location evidence="6">Cell membrane</location>
        <topology evidence="6">Multi-pass membrane protein</topology>
    </subcellularLocation>
    <subcellularLocation>
        <location evidence="1">Membrane</location>
        <topology evidence="1">Multi-pass membrane protein</topology>
    </subcellularLocation>
</comment>
<evidence type="ECO:0000256" key="3">
    <source>
        <dbReference type="ARBA" id="ARBA00022692"/>
    </source>
</evidence>
<dbReference type="GO" id="GO:0005886">
    <property type="term" value="C:plasma membrane"/>
    <property type="evidence" value="ECO:0007669"/>
    <property type="project" value="UniProtKB-SubCell"/>
</dbReference>
<proteinExistence type="inferred from homology"/>
<gene>
    <name evidence="8" type="ORF">HR057_00950</name>
</gene>
<dbReference type="SUPFAM" id="SSF161098">
    <property type="entry name" value="MetI-like"/>
    <property type="match status" value="1"/>
</dbReference>
<dbReference type="Gene3D" id="1.10.3720.10">
    <property type="entry name" value="MetI-like"/>
    <property type="match status" value="1"/>
</dbReference>
<dbReference type="PANTHER" id="PTHR30177">
    <property type="entry name" value="GLYCINE BETAINE/L-PROLINE TRANSPORT SYSTEM PERMEASE PROTEIN PROW"/>
    <property type="match status" value="1"/>
</dbReference>
<feature type="transmembrane region" description="Helical" evidence="6">
    <location>
        <begin position="130"/>
        <end position="157"/>
    </location>
</feature>
<dbReference type="EMBL" id="JABTTE010000001">
    <property type="protein sequence ID" value="NSL50324.1"/>
    <property type="molecule type" value="Genomic_DNA"/>
</dbReference>
<keyword evidence="2 6" id="KW-0813">Transport</keyword>
<feature type="transmembrane region" description="Helical" evidence="6">
    <location>
        <begin position="80"/>
        <end position="98"/>
    </location>
</feature>
<dbReference type="AlphaFoldDB" id="A0A8J8GB56"/>
<keyword evidence="9" id="KW-1185">Reference proteome</keyword>
<dbReference type="Proteomes" id="UP000625804">
    <property type="component" value="Unassembled WGS sequence"/>
</dbReference>
<feature type="transmembrane region" description="Helical" evidence="6">
    <location>
        <begin position="49"/>
        <end position="74"/>
    </location>
</feature>
<keyword evidence="5 6" id="KW-0472">Membrane</keyword>
<evidence type="ECO:0000256" key="5">
    <source>
        <dbReference type="ARBA" id="ARBA00023136"/>
    </source>
</evidence>
<evidence type="ECO:0000259" key="7">
    <source>
        <dbReference type="PROSITE" id="PS50928"/>
    </source>
</evidence>
<dbReference type="InterPro" id="IPR000515">
    <property type="entry name" value="MetI-like"/>
</dbReference>
<accession>A0A8J8GB56</accession>
<dbReference type="GO" id="GO:0031460">
    <property type="term" value="P:glycine betaine transport"/>
    <property type="evidence" value="ECO:0007669"/>
    <property type="project" value="TreeGrafter"/>
</dbReference>
<sequence length="210" mass="22877">MFEYISNYYDYIFSLFLDHLIIMALSLGISLVIALPIGFFLTKVKWLSVTILSFLGIIYAIPSMAFFALLIPIAGLGMKPAIIALVAYSQLILVRNVMVGFQSINPSIVEAGKGMGLNSFQLFWKIQLPLALPIIIGGIRIATISIIGIATIAAWINAGGLGVLLFEGLYQNATHKIIIGTVLVSFLALFTNQLLLKIENKCALKARGEL</sequence>
<evidence type="ECO:0000256" key="6">
    <source>
        <dbReference type="RuleBase" id="RU363032"/>
    </source>
</evidence>
<feature type="transmembrane region" description="Helical" evidence="6">
    <location>
        <begin position="20"/>
        <end position="42"/>
    </location>
</feature>
<dbReference type="Pfam" id="PF00528">
    <property type="entry name" value="BPD_transp_1"/>
    <property type="match status" value="1"/>
</dbReference>
<protein>
    <submittedName>
        <fullName evidence="8">ABC transporter permease</fullName>
    </submittedName>
</protein>
<dbReference type="CDD" id="cd06261">
    <property type="entry name" value="TM_PBP2"/>
    <property type="match status" value="1"/>
</dbReference>
<feature type="transmembrane region" description="Helical" evidence="6">
    <location>
        <begin position="177"/>
        <end position="196"/>
    </location>
</feature>
<dbReference type="InterPro" id="IPR035906">
    <property type="entry name" value="MetI-like_sf"/>
</dbReference>